<protein>
    <recommendedName>
        <fullName evidence="4">Sulfotransferase domain-containing protein</fullName>
    </recommendedName>
</protein>
<evidence type="ECO:0008006" key="4">
    <source>
        <dbReference type="Google" id="ProtNLM"/>
    </source>
</evidence>
<evidence type="ECO:0000313" key="3">
    <source>
        <dbReference type="Proteomes" id="UP000318571"/>
    </source>
</evidence>
<name>A0A553NCY8_TIGCA</name>
<dbReference type="InterPro" id="IPR027417">
    <property type="entry name" value="P-loop_NTPase"/>
</dbReference>
<dbReference type="Gene3D" id="3.40.50.300">
    <property type="entry name" value="P-loop containing nucleotide triphosphate hydrolases"/>
    <property type="match status" value="1"/>
</dbReference>
<dbReference type="PANTHER" id="PTHR33844">
    <property type="entry name" value="SULFOTRANSFER_1 DOMAIN-CONTAINING PROTEIN"/>
    <property type="match status" value="1"/>
</dbReference>
<dbReference type="AlphaFoldDB" id="A0A553NCY8"/>
<dbReference type="STRING" id="6832.A0A553NCY8"/>
<organism evidence="2 3">
    <name type="scientific">Tigriopus californicus</name>
    <name type="common">Marine copepod</name>
    <dbReference type="NCBI Taxonomy" id="6832"/>
    <lineage>
        <taxon>Eukaryota</taxon>
        <taxon>Metazoa</taxon>
        <taxon>Ecdysozoa</taxon>
        <taxon>Arthropoda</taxon>
        <taxon>Crustacea</taxon>
        <taxon>Multicrustacea</taxon>
        <taxon>Hexanauplia</taxon>
        <taxon>Copepoda</taxon>
        <taxon>Harpacticoida</taxon>
        <taxon>Harpacticidae</taxon>
        <taxon>Tigriopus</taxon>
    </lineage>
</organism>
<accession>A0A553NCY8</accession>
<dbReference type="EMBL" id="VCGU01000458">
    <property type="protein sequence ID" value="TRY63314.1"/>
    <property type="molecule type" value="Genomic_DNA"/>
</dbReference>
<evidence type="ECO:0000256" key="1">
    <source>
        <dbReference type="SAM" id="SignalP"/>
    </source>
</evidence>
<dbReference type="OMA" id="YSGGPLY"/>
<feature type="chain" id="PRO_5022052127" description="Sulfotransferase domain-containing protein" evidence="1">
    <location>
        <begin position="19"/>
        <end position="431"/>
    </location>
</feature>
<comment type="caution">
    <text evidence="2">The sequence shown here is derived from an EMBL/GenBank/DDBJ whole genome shotgun (WGS) entry which is preliminary data.</text>
</comment>
<evidence type="ECO:0000313" key="2">
    <source>
        <dbReference type="EMBL" id="TRY63314.1"/>
    </source>
</evidence>
<dbReference type="SUPFAM" id="SSF52540">
    <property type="entry name" value="P-loop containing nucleoside triphosphate hydrolases"/>
    <property type="match status" value="1"/>
</dbReference>
<proteinExistence type="predicted"/>
<dbReference type="PANTHER" id="PTHR33844:SF1">
    <property type="entry name" value="SULFOTRANSFERASE DOMAIN-CONTAINING PROTEIN"/>
    <property type="match status" value="1"/>
</dbReference>
<keyword evidence="3" id="KW-1185">Reference proteome</keyword>
<gene>
    <name evidence="2" type="ORF">TCAL_14338</name>
</gene>
<keyword evidence="1" id="KW-0732">Signal</keyword>
<reference evidence="2 3" key="1">
    <citation type="journal article" date="2018" name="Nat. Ecol. Evol.">
        <title>Genomic signatures of mitonuclear coevolution across populations of Tigriopus californicus.</title>
        <authorList>
            <person name="Barreto F.S."/>
            <person name="Watson E.T."/>
            <person name="Lima T.G."/>
            <person name="Willett C.S."/>
            <person name="Edmands S."/>
            <person name="Li W."/>
            <person name="Burton R.S."/>
        </authorList>
    </citation>
    <scope>NUCLEOTIDE SEQUENCE [LARGE SCALE GENOMIC DNA]</scope>
    <source>
        <strain evidence="2 3">San Diego</strain>
    </source>
</reference>
<dbReference type="Proteomes" id="UP000318571">
    <property type="component" value="Chromosome 10"/>
</dbReference>
<sequence length="431" mass="49908">MWKFVLLKLLLLSAKLLNRLLNRLFDYSLFSGSRLERENASDYKSCVHRCRIRFRAKLGELGPAFMDNFLLTHESYDHPDVLFRDNVTLLTVTGYHALFVQGPEGFNFFGSKESPFSFITHFEFAQHLLIVSFEQFLEISRRDVPKPSANLVFISMTGRCGSTLLTQMFEELPYTLTLSEPDFLTTMIPFQGHPHSSEALVQNMDQALKGAIHLMCKDLKSRRVDNIVIKLRPVTVAITHQITQVCPQVRHVFLYRSPIRTVASYVTMVQSFSPLLYQKLFWPRGFSKMYFCLVPEGSDKQNMLADMHQKSLTHYDHVRCWTELVLAHILPCKEYRAKGWVDIYPITYENLTQEPHETMEKLLTHCHIDPIQASHCARALEKDSQRGTSISQSTLAKSRKVHFSPAELEMMEGLMAAFDFPELEHWEDIFD</sequence>
<feature type="signal peptide" evidence="1">
    <location>
        <begin position="1"/>
        <end position="18"/>
    </location>
</feature>